<sequence>MASHVPFLALRPDEQFSTQVAENDTSDTNRVSISTMANNLAQRLPSSLRFPIAVLVALSLSSLLYSLASGLTGHELAAVSRNLTSEWHIGAMLAWKLAELYIAWYACYDYVDLAYLTLLNQVPHYFLLNTFFGIDLVAVLIPLAIDVTSVAIPFALLRGVNAGHADSTVKTPNQLIAQDLPVRLLTATFGASVYALVMYLGFQTRLTLWMVTYFDGIRDLQRAHDTEVWALLALFAPLGFAATQFIFVPAIGSPGNPGLDIVSPVPQRRFDPKTATLSETIARNLGRQEGFSRRTEILAKRTLTLAACCFVNTFVRSYVTIEGTELIGALLYSGVWSTAALASGLAFGYVSWE</sequence>
<feature type="transmembrane region" description="Helical" evidence="1">
    <location>
        <begin position="302"/>
        <end position="321"/>
    </location>
</feature>
<feature type="transmembrane region" description="Helical" evidence="1">
    <location>
        <begin position="327"/>
        <end position="350"/>
    </location>
</feature>
<feature type="transmembrane region" description="Helical" evidence="1">
    <location>
        <begin position="48"/>
        <end position="68"/>
    </location>
</feature>
<feature type="transmembrane region" description="Helical" evidence="1">
    <location>
        <begin position="228"/>
        <end position="248"/>
    </location>
</feature>
<keyword evidence="3" id="KW-1185">Reference proteome</keyword>
<name>A0AAI9EDS7_9PEZI</name>
<proteinExistence type="predicted"/>
<reference evidence="2" key="1">
    <citation type="submission" date="2023-11" db="EMBL/GenBank/DDBJ databases">
        <authorList>
            <person name="Alioto T."/>
            <person name="Alioto T."/>
            <person name="Gomez Garrido J."/>
        </authorList>
    </citation>
    <scope>NUCLEOTIDE SEQUENCE</scope>
</reference>
<evidence type="ECO:0000313" key="3">
    <source>
        <dbReference type="Proteomes" id="UP001296104"/>
    </source>
</evidence>
<dbReference type="EMBL" id="CAVMBE010000066">
    <property type="protein sequence ID" value="CAK4032618.1"/>
    <property type="molecule type" value="Genomic_DNA"/>
</dbReference>
<gene>
    <name evidence="2" type="ORF">LECACI_7A007776</name>
</gene>
<dbReference type="Proteomes" id="UP001296104">
    <property type="component" value="Unassembled WGS sequence"/>
</dbReference>
<dbReference type="AlphaFoldDB" id="A0AAI9EDS7"/>
<evidence type="ECO:0000256" key="1">
    <source>
        <dbReference type="SAM" id="Phobius"/>
    </source>
</evidence>
<organism evidence="2 3">
    <name type="scientific">Lecanosticta acicola</name>
    <dbReference type="NCBI Taxonomy" id="111012"/>
    <lineage>
        <taxon>Eukaryota</taxon>
        <taxon>Fungi</taxon>
        <taxon>Dikarya</taxon>
        <taxon>Ascomycota</taxon>
        <taxon>Pezizomycotina</taxon>
        <taxon>Dothideomycetes</taxon>
        <taxon>Dothideomycetidae</taxon>
        <taxon>Mycosphaerellales</taxon>
        <taxon>Mycosphaerellaceae</taxon>
        <taxon>Lecanosticta</taxon>
    </lineage>
</organism>
<keyword evidence="1" id="KW-0812">Transmembrane</keyword>
<evidence type="ECO:0000313" key="2">
    <source>
        <dbReference type="EMBL" id="CAK4032618.1"/>
    </source>
</evidence>
<comment type="caution">
    <text evidence="2">The sequence shown here is derived from an EMBL/GenBank/DDBJ whole genome shotgun (WGS) entry which is preliminary data.</text>
</comment>
<keyword evidence="1" id="KW-0472">Membrane</keyword>
<feature type="transmembrane region" description="Helical" evidence="1">
    <location>
        <begin position="126"/>
        <end position="159"/>
    </location>
</feature>
<feature type="transmembrane region" description="Helical" evidence="1">
    <location>
        <begin position="180"/>
        <end position="202"/>
    </location>
</feature>
<accession>A0AAI9EDS7</accession>
<protein>
    <submittedName>
        <fullName evidence="2">Uncharacterized protein RCC_04466</fullName>
    </submittedName>
</protein>
<keyword evidence="1" id="KW-1133">Transmembrane helix</keyword>
<feature type="transmembrane region" description="Helical" evidence="1">
    <location>
        <begin position="89"/>
        <end position="106"/>
    </location>
</feature>